<protein>
    <submittedName>
        <fullName evidence="1">Uncharacterized protein</fullName>
    </submittedName>
</protein>
<dbReference type="RefSeq" id="XP_007315885.1">
    <property type="nucleotide sequence ID" value="XM_007315823.1"/>
</dbReference>
<name>F8NQ06_SERL9</name>
<organism>
    <name type="scientific">Serpula lacrymans var. lacrymans (strain S7.9)</name>
    <name type="common">Dry rot fungus</name>
    <dbReference type="NCBI Taxonomy" id="578457"/>
    <lineage>
        <taxon>Eukaryota</taxon>
        <taxon>Fungi</taxon>
        <taxon>Dikarya</taxon>
        <taxon>Basidiomycota</taxon>
        <taxon>Agaricomycotina</taxon>
        <taxon>Agaricomycetes</taxon>
        <taxon>Agaricomycetidae</taxon>
        <taxon>Boletales</taxon>
        <taxon>Coniophorineae</taxon>
        <taxon>Serpulaceae</taxon>
        <taxon>Serpula</taxon>
    </lineage>
</organism>
<dbReference type="HOGENOM" id="CLU_3051847_0_0_1"/>
<sequence length="54" mass="6157">MIWESWDHGSGFVVHPTHTYPSITFAFACDLSYRRHLNSAANVLKITGIIRHCV</sequence>
<dbReference type="Proteomes" id="UP000008064">
    <property type="component" value="Unassembled WGS sequence"/>
</dbReference>
<dbReference type="EMBL" id="GL945431">
    <property type="protein sequence ID" value="EGO27794.1"/>
    <property type="molecule type" value="Genomic_DNA"/>
</dbReference>
<dbReference type="KEGG" id="sla:SERLADRAFT_461853"/>
<dbReference type="GeneID" id="18818286"/>
<reference evidence="1" key="1">
    <citation type="submission" date="2011-04" db="EMBL/GenBank/DDBJ databases">
        <title>Evolution of plant cell wall degrading machinery underlies the functional diversity of forest fungi.</title>
        <authorList>
            <consortium name="US DOE Joint Genome Institute (JGI-PGF)"/>
            <person name="Eastwood D.C."/>
            <person name="Floudas D."/>
            <person name="Binder M."/>
            <person name="Majcherczyk A."/>
            <person name="Schneider P."/>
            <person name="Aerts A."/>
            <person name="Asiegbu F.O."/>
            <person name="Baker S.E."/>
            <person name="Barry K."/>
            <person name="Bendiksby M."/>
            <person name="Blumentritt M."/>
            <person name="Coutinho P.M."/>
            <person name="Cullen D."/>
            <person name="Cullen D."/>
            <person name="Gathman A."/>
            <person name="Goodell B."/>
            <person name="Henrissat B."/>
            <person name="Ihrmark K."/>
            <person name="Kauserud H."/>
            <person name="Kohler A."/>
            <person name="LaButti K."/>
            <person name="Lapidus A."/>
            <person name="Lavin J.L."/>
            <person name="Lee Y.-H."/>
            <person name="Lindquist E."/>
            <person name="Lilly W."/>
            <person name="Lucas S."/>
            <person name="Morin E."/>
            <person name="Murat C."/>
            <person name="Oguiza J.A."/>
            <person name="Park J."/>
            <person name="Pisabarro A.G."/>
            <person name="Riley R."/>
            <person name="Rosling A."/>
            <person name="Salamov A."/>
            <person name="Schmidt O."/>
            <person name="Schmutz J."/>
            <person name="Skrede I."/>
            <person name="Stenlid J."/>
            <person name="Wiebenga A."/>
            <person name="Xie X."/>
            <person name="Kues U."/>
            <person name="Hibbett D.S."/>
            <person name="Hoffmeister D."/>
            <person name="Hogberg N."/>
            <person name="Martin F."/>
            <person name="Grigoriev I.V."/>
            <person name="Watkinson S.C."/>
        </authorList>
    </citation>
    <scope>NUCLEOTIDE SEQUENCE</scope>
    <source>
        <strain evidence="1">S7.9</strain>
    </source>
</reference>
<gene>
    <name evidence="1" type="ORF">SERLADRAFT_461853</name>
</gene>
<proteinExistence type="predicted"/>
<accession>F8NQ06</accession>
<evidence type="ECO:0000313" key="1">
    <source>
        <dbReference type="EMBL" id="EGO27794.1"/>
    </source>
</evidence>
<dbReference type="AlphaFoldDB" id="F8NQ06"/>